<dbReference type="Pfam" id="PF09011">
    <property type="entry name" value="HMG_box_2"/>
    <property type="match status" value="1"/>
</dbReference>
<evidence type="ECO:0000259" key="2">
    <source>
        <dbReference type="PROSITE" id="PS50118"/>
    </source>
</evidence>
<reference evidence="4" key="1">
    <citation type="submission" date="2022-04" db="UniProtKB">
        <authorList>
            <consortium name="RefSeq"/>
        </authorList>
    </citation>
    <scope>IDENTIFICATION</scope>
    <source>
        <strain evidence="4 5">J_2021</strain>
        <tissue evidence="4 5">Erythrocytes</tissue>
    </source>
</reference>
<dbReference type="InterPro" id="IPR036910">
    <property type="entry name" value="HMG_box_dom_sf"/>
</dbReference>
<dbReference type="GO" id="GO:0003677">
    <property type="term" value="F:DNA binding"/>
    <property type="evidence" value="ECO:0007669"/>
    <property type="project" value="UniProtKB-UniRule"/>
</dbReference>
<dbReference type="AGR" id="Xenbase:XB-GENE-989735"/>
<feature type="domain" description="HMG box" evidence="2">
    <location>
        <begin position="56"/>
        <end position="124"/>
    </location>
</feature>
<dbReference type="InterPro" id="IPR009071">
    <property type="entry name" value="HMG_box_dom"/>
</dbReference>
<keyword evidence="1" id="KW-0539">Nucleus</keyword>
<dbReference type="GO" id="GO:0005634">
    <property type="term" value="C:nucleus"/>
    <property type="evidence" value="ECO:0007669"/>
    <property type="project" value="UniProtKB-UniRule"/>
</dbReference>
<dbReference type="Gene3D" id="1.10.30.10">
    <property type="entry name" value="High mobility group box domain"/>
    <property type="match status" value="1"/>
</dbReference>
<organism evidence="4">
    <name type="scientific">Xenopus laevis</name>
    <name type="common">African clawed frog</name>
    <dbReference type="NCBI Taxonomy" id="8355"/>
    <lineage>
        <taxon>Eukaryota</taxon>
        <taxon>Metazoa</taxon>
        <taxon>Chordata</taxon>
        <taxon>Craniata</taxon>
        <taxon>Vertebrata</taxon>
        <taxon>Euteleostomi</taxon>
        <taxon>Amphibia</taxon>
        <taxon>Batrachia</taxon>
        <taxon>Anura</taxon>
        <taxon>Pipoidea</taxon>
        <taxon>Pipidae</taxon>
        <taxon>Xenopodinae</taxon>
        <taxon>Xenopus</taxon>
        <taxon>Xenopus</taxon>
    </lineage>
</organism>
<dbReference type="Proteomes" id="UP000186698">
    <property type="component" value="Chromosome 3L"/>
</dbReference>
<dbReference type="SMART" id="SM00398">
    <property type="entry name" value="HMG"/>
    <property type="match status" value="1"/>
</dbReference>
<proteinExistence type="predicted"/>
<evidence type="ECO:0000313" key="5">
    <source>
        <dbReference type="RefSeq" id="XP_041441187.1"/>
    </source>
</evidence>
<dbReference type="SUPFAM" id="SSF47095">
    <property type="entry name" value="HMG-box"/>
    <property type="match status" value="1"/>
</dbReference>
<dbReference type="InterPro" id="IPR040648">
    <property type="entry name" value="HMGXB3_CxC4"/>
</dbReference>
<accession>A0A8J0UNY5</accession>
<keyword evidence="3" id="KW-1185">Reference proteome</keyword>
<dbReference type="RefSeq" id="XP_018106699.1">
    <property type="nucleotide sequence ID" value="XM_018251210.2"/>
</dbReference>
<dbReference type="GeneID" id="734535"/>
<evidence type="ECO:0000313" key="3">
    <source>
        <dbReference type="Proteomes" id="UP000186698"/>
    </source>
</evidence>
<dbReference type="Pfam" id="PF18717">
    <property type="entry name" value="CxC4"/>
    <property type="match status" value="1"/>
</dbReference>
<dbReference type="InterPro" id="IPR039598">
    <property type="entry name" value="HMGXB3"/>
</dbReference>
<evidence type="ECO:0000313" key="6">
    <source>
        <dbReference type="Xenbase" id="XB-GENE-989735"/>
    </source>
</evidence>
<dbReference type="OrthoDB" id="8948380at2759"/>
<name>A0A8J0UNY5_XENLA</name>
<feature type="DNA-binding region" description="HMG box" evidence="1">
    <location>
        <begin position="56"/>
        <end position="124"/>
    </location>
</feature>
<dbReference type="Xenbase" id="XB-GENE-989735">
    <property type="gene designation" value="hmgxb3.L"/>
</dbReference>
<dbReference type="RefSeq" id="XP_041441187.1">
    <property type="nucleotide sequence ID" value="XM_041585253.1"/>
</dbReference>
<dbReference type="CTD" id="734535"/>
<sequence>MGSTEESLLASDQMEVSFDGTEVTVFSEEMEGSYLSAKPPLKKKKCKNCAEQCDTAKKPRSAYLLYYYDIYLKVQQEIPHLPQSEINKKISESWKLLSVAEKSHYLERAKLEKEGLDSNIKSSPSSLISDVPGFRRILPRTDYILIPKRSTDDDKNIELCVTQPQASTIMSPLSQNGLHNSIPVDSGKICLSEQCINIGCLVKEGTSFGTVDVVQEVNPCAVFTNYSTPVADKMSLDDVTLEIGNSSPYQTTDVVIEENGGISQMRQEVPAGLSLMTVMAIQDTEENCLTAPATQFIMVPVPSHSTLEKPKSVKLSTTYTRRGRGCCTNPGCSFTYVTRHKPLKCPMCNRVLGGKWVPKTPQVKETFICTPSLPAKVSDCMEAKELCYGTKNGSESTKENTEAVHQLLHSSPPTQVEEWEEVIVSDVHILPDNARGSTEVVEAPKRPGSMLEEKRETVGHMTEAQPVAENTKVTCQVPGSKASLLSSPSPQNLKETKCAPKSRLAPLISRPIRAILPAPAKTVQTLSGECAAGTLTILTTEIPASIKAAGLKPSTLKQLGQSVVPQAISQEITARSDSQTPHPQQLKVMAEPMTTYKYSCPVPLDLGLATLRGKGKCKNIFCNYMYTNRHKPKTCPKCGSNLKDNFERLPKLNESPLHAPSILNVSMPLSQAQKETQRQSTIQLLRKTVQFPENECELSEAFAIIHELNSSCLILSNVIDGTVTIEQTSWARFYESSADQCLLCGSPLFKGEKNSQAGPQDCWLLTVSKLQMVTTQAKLCLNLECLAIHSFNDIFTGLFNVGNKLLVSLDILFSIRNQIKHGEDPKEFITNLLTSIKEQAAIPEKMLTPEVLSSVHDLLSCGYWAFECLTVRDFNDMICGICGVAPKVELAQRNAGNTLTLSNIELTWPEFMTSNKVNMDDFWSSLENEVLEQAAFPSSIPISKFDASIVAPFFPPLMRGPVVFNSESYKNPEVQKVPGNGSSLMRLLQERSLKLDQLNQHSTAELQKMLTLCGIPWNTSDTKDKMCYSLLALSEFVQNGTQIKQPQSHLTGGKLYKVCPHQVVCGSKYIVRGESPRDHVDLLASSRHWPPVYVVDMATQVSLCADLCYPNLTQQMWGKNQGCFTDPSQTPKYVSCPELLDRHYSMNVTRNDTSIQHPVTKLASRRIVHAMAEQKGSCDPTSQHHSLYLCRELEPYGAIITAMRDSKTSNIRHNQINFENATHYYLYNRLMDFLTSREIVNRQINDIVQSCQPGEVVIRDNLCRLGVAQIKTETAGNDFEEEIVQEQTKCI</sequence>
<protein>
    <submittedName>
        <fullName evidence="4 5">HMG-box containing 3 L homeolog isoform X1</fullName>
    </submittedName>
</protein>
<dbReference type="PROSITE" id="PS50118">
    <property type="entry name" value="HMG_BOX_2"/>
    <property type="match status" value="1"/>
</dbReference>
<dbReference type="PANTHER" id="PTHR17609">
    <property type="entry name" value="HMG DOMAIN-CONTAINING PROTEIN 3"/>
    <property type="match status" value="1"/>
</dbReference>
<evidence type="ECO:0000256" key="1">
    <source>
        <dbReference type="PROSITE-ProRule" id="PRU00267"/>
    </source>
</evidence>
<dbReference type="PANTHER" id="PTHR17609:SF2">
    <property type="entry name" value="HMG DOMAIN-CONTAINING PROTEIN 3"/>
    <property type="match status" value="1"/>
</dbReference>
<keyword evidence="1" id="KW-0238">DNA-binding</keyword>
<gene>
    <name evidence="4 5 6" type="primary">hmgxb3.L</name>
    <name evidence="4 5" type="synonym">hmgx3</name>
    <name evidence="4 5" type="synonym">hmgxb3</name>
    <name evidence="4" type="synonym">smf</name>
</gene>
<evidence type="ECO:0000313" key="4">
    <source>
        <dbReference type="RefSeq" id="XP_018106699.1"/>
    </source>
</evidence>